<evidence type="ECO:0000256" key="9">
    <source>
        <dbReference type="PROSITE-ProRule" id="PRU00104"/>
    </source>
</evidence>
<dbReference type="InterPro" id="IPR000569">
    <property type="entry name" value="HECT_dom"/>
</dbReference>
<reference evidence="13 14" key="1">
    <citation type="submission" date="2019-07" db="EMBL/GenBank/DDBJ databases">
        <title>Genomics analysis of Aphanomyces spp. identifies a new class of oomycete effector associated with host adaptation.</title>
        <authorList>
            <person name="Gaulin E."/>
        </authorList>
    </citation>
    <scope>NUCLEOTIDE SEQUENCE [LARGE SCALE GENOMIC DNA]</scope>
    <source>
        <strain evidence="13 14">ATCC 201684</strain>
    </source>
</reference>
<dbReference type="AlphaFoldDB" id="A0A6G0XAI3"/>
<dbReference type="SMART" id="SM00119">
    <property type="entry name" value="HECTc"/>
    <property type="match status" value="1"/>
</dbReference>
<keyword evidence="4" id="KW-0808">Transferase</keyword>
<dbReference type="Proteomes" id="UP000481153">
    <property type="component" value="Unassembled WGS sequence"/>
</dbReference>
<dbReference type="SUPFAM" id="SSF56204">
    <property type="entry name" value="Hect, E3 ligase catalytic domain"/>
    <property type="match status" value="1"/>
</dbReference>
<evidence type="ECO:0000256" key="6">
    <source>
        <dbReference type="ARBA" id="ARBA00022771"/>
    </source>
</evidence>
<comment type="caution">
    <text evidence="13">The sequence shown here is derived from an EMBL/GenBank/DDBJ whole genome shotgun (WGS) entry which is preliminary data.</text>
</comment>
<dbReference type="PROSITE" id="PS50237">
    <property type="entry name" value="HECT"/>
    <property type="match status" value="1"/>
</dbReference>
<evidence type="ECO:0000313" key="13">
    <source>
        <dbReference type="EMBL" id="KAF0736999.1"/>
    </source>
</evidence>
<keyword evidence="7 9" id="KW-0833">Ubl conjugation pathway</keyword>
<dbReference type="GO" id="GO:0016567">
    <property type="term" value="P:protein ubiquitination"/>
    <property type="evidence" value="ECO:0007669"/>
    <property type="project" value="TreeGrafter"/>
</dbReference>
<feature type="domain" description="HECT" evidence="12">
    <location>
        <begin position="238"/>
        <end position="580"/>
    </location>
</feature>
<dbReference type="Pfam" id="PF00632">
    <property type="entry name" value="HECT"/>
    <property type="match status" value="1"/>
</dbReference>
<evidence type="ECO:0000256" key="7">
    <source>
        <dbReference type="ARBA" id="ARBA00022786"/>
    </source>
</evidence>
<dbReference type="Gene3D" id="3.30.2160.10">
    <property type="entry name" value="Hect, E3 ligase catalytic domain"/>
    <property type="match status" value="1"/>
</dbReference>
<keyword evidence="5" id="KW-0479">Metal-binding</keyword>
<dbReference type="Gene3D" id="3.90.1750.10">
    <property type="entry name" value="Hect, E3 ligase catalytic domains"/>
    <property type="match status" value="1"/>
</dbReference>
<dbReference type="FunFam" id="3.30.2410.10:FF:000009">
    <property type="entry name" value="Probable E3 ubiquitin-protein ligase HECTD2"/>
    <property type="match status" value="1"/>
</dbReference>
<dbReference type="EC" id="2.3.2.26" evidence="3"/>
<dbReference type="VEuPathDB" id="FungiDB:AeMF1_015648"/>
<comment type="catalytic activity">
    <reaction evidence="1">
        <text>S-ubiquitinyl-[E2 ubiquitin-conjugating enzyme]-L-cysteine + [acceptor protein]-L-lysine = [E2 ubiquitin-conjugating enzyme]-L-cysteine + N(6)-ubiquitinyl-[acceptor protein]-L-lysine.</text>
        <dbReference type="EC" id="2.3.2.26"/>
    </reaction>
</comment>
<evidence type="ECO:0000313" key="14">
    <source>
        <dbReference type="Proteomes" id="UP000481153"/>
    </source>
</evidence>
<gene>
    <name evidence="13" type="ORF">Ae201684_006810</name>
</gene>
<dbReference type="PANTHER" id="PTHR11254">
    <property type="entry name" value="HECT DOMAIN UBIQUITIN-PROTEIN LIGASE"/>
    <property type="match status" value="1"/>
</dbReference>
<dbReference type="InterPro" id="IPR050409">
    <property type="entry name" value="E3_ubiq-protein_ligase"/>
</dbReference>
<dbReference type="GO" id="GO:0006511">
    <property type="term" value="P:ubiquitin-dependent protein catabolic process"/>
    <property type="evidence" value="ECO:0007669"/>
    <property type="project" value="TreeGrafter"/>
</dbReference>
<dbReference type="CDD" id="cd00078">
    <property type="entry name" value="HECTc"/>
    <property type="match status" value="1"/>
</dbReference>
<protein>
    <recommendedName>
        <fullName evidence="3">HECT-type E3 ubiquitin transferase</fullName>
        <ecNumber evidence="3">2.3.2.26</ecNumber>
    </recommendedName>
</protein>
<name>A0A6G0XAI3_9STRA</name>
<dbReference type="EMBL" id="VJMJ01000085">
    <property type="protein sequence ID" value="KAF0736999.1"/>
    <property type="molecule type" value="Genomic_DNA"/>
</dbReference>
<evidence type="ECO:0000256" key="4">
    <source>
        <dbReference type="ARBA" id="ARBA00022679"/>
    </source>
</evidence>
<keyword evidence="14" id="KW-1185">Reference proteome</keyword>
<organism evidence="13 14">
    <name type="scientific">Aphanomyces euteiches</name>
    <dbReference type="NCBI Taxonomy" id="100861"/>
    <lineage>
        <taxon>Eukaryota</taxon>
        <taxon>Sar</taxon>
        <taxon>Stramenopiles</taxon>
        <taxon>Oomycota</taxon>
        <taxon>Saprolegniomycetes</taxon>
        <taxon>Saprolegniales</taxon>
        <taxon>Verrucalvaceae</taxon>
        <taxon>Aphanomyces</taxon>
    </lineage>
</organism>
<dbReference type="GO" id="GO:0005737">
    <property type="term" value="C:cytoplasm"/>
    <property type="evidence" value="ECO:0007669"/>
    <property type="project" value="TreeGrafter"/>
</dbReference>
<dbReference type="GO" id="GO:0008270">
    <property type="term" value="F:zinc ion binding"/>
    <property type="evidence" value="ECO:0007669"/>
    <property type="project" value="UniProtKB-KW"/>
</dbReference>
<evidence type="ECO:0000259" key="12">
    <source>
        <dbReference type="PROSITE" id="PS50237"/>
    </source>
</evidence>
<sequence length="580" mass="65370">MGSVVFVGVVEAFKADEWPSMSTPDDLQGVHASMPGTVRRDIQRTLLQASTWCCLLCEWHNLTSSTTCSVCKSPKDTAHRLSTWAKPVSAIKSLMFRAAEQIVMYDDSHLNATQLSAKMRRQWTREIVKGKLMWKRHFIRAACEAFTLRKIFSQDGLHDIEWTPLDHRGYMESVWSAGLAVSSIYNTEVAHSAFPVKCLWVLEQVAATIVPYSALHLKVKTHRHAIFNQAMDMLLALDTSTARAIIRVEIHGEAAQDAGAVLREWYTVVAENILNESNGLFMISNREDQTYFINPNSAHAWHRKSNHTGAFRAVGRFIGRAILDGQVLPLHFNPVIFKAILGVPMSLDDIELLDPAMFQSLLYLLKHDGVDELGLTFSVTEPRGDSYTEIDLMYSGRDIAVTDGNKDEYVQRMVHHLLFGRVEAQMNALIRGVYDILSPTVLLVLDHKELEILLCGYSEIDLNDWRENTIVLESTSPDASSVIDWFWQIVDELSPTNRIKLLQFSTGSSRVPVQGFKGLTSYDGYVCYFTLKCVEYKEGAFPTAHTCYNRLDLPTYPNKQLLHDAISSLLLCDPTGFTLA</sequence>
<evidence type="ECO:0000259" key="11">
    <source>
        <dbReference type="PROSITE" id="PS50199"/>
    </source>
</evidence>
<evidence type="ECO:0000256" key="10">
    <source>
        <dbReference type="PROSITE-ProRule" id="PRU00322"/>
    </source>
</evidence>
<evidence type="ECO:0000256" key="2">
    <source>
        <dbReference type="ARBA" id="ARBA00004906"/>
    </source>
</evidence>
<evidence type="ECO:0000256" key="8">
    <source>
        <dbReference type="ARBA" id="ARBA00022833"/>
    </source>
</evidence>
<accession>A0A6G0XAI3</accession>
<evidence type="ECO:0000256" key="5">
    <source>
        <dbReference type="ARBA" id="ARBA00022723"/>
    </source>
</evidence>
<dbReference type="GO" id="GO:0061630">
    <property type="term" value="F:ubiquitin protein ligase activity"/>
    <property type="evidence" value="ECO:0007669"/>
    <property type="project" value="UniProtKB-EC"/>
</dbReference>
<dbReference type="PANTHER" id="PTHR11254:SF440">
    <property type="entry name" value="E3 UBIQUITIN-PROTEIN LIGASE NEDD-4"/>
    <property type="match status" value="1"/>
</dbReference>
<keyword evidence="8" id="KW-0862">Zinc</keyword>
<dbReference type="PROSITE" id="PS01358">
    <property type="entry name" value="ZF_RANBP2_1"/>
    <property type="match status" value="1"/>
</dbReference>
<comment type="pathway">
    <text evidence="2">Protein modification; protein ubiquitination.</text>
</comment>
<dbReference type="Gene3D" id="3.30.2410.10">
    <property type="entry name" value="Hect, E3 ligase catalytic domain"/>
    <property type="match status" value="1"/>
</dbReference>
<feature type="domain" description="RanBP2-type" evidence="11">
    <location>
        <begin position="48"/>
        <end position="77"/>
    </location>
</feature>
<feature type="active site" description="Glycyl thioester intermediate" evidence="9">
    <location>
        <position position="547"/>
    </location>
</feature>
<keyword evidence="6 10" id="KW-0863">Zinc-finger</keyword>
<evidence type="ECO:0000256" key="1">
    <source>
        <dbReference type="ARBA" id="ARBA00000885"/>
    </source>
</evidence>
<dbReference type="InterPro" id="IPR035983">
    <property type="entry name" value="Hect_E3_ubiquitin_ligase"/>
</dbReference>
<evidence type="ECO:0000256" key="3">
    <source>
        <dbReference type="ARBA" id="ARBA00012485"/>
    </source>
</evidence>
<proteinExistence type="predicted"/>
<dbReference type="InterPro" id="IPR001876">
    <property type="entry name" value="Znf_RanBP2"/>
</dbReference>
<dbReference type="PROSITE" id="PS50199">
    <property type="entry name" value="ZF_RANBP2_2"/>
    <property type="match status" value="1"/>
</dbReference>